<evidence type="ECO:0000256" key="2">
    <source>
        <dbReference type="ARBA" id="ARBA00022448"/>
    </source>
</evidence>
<comment type="function">
    <text evidence="9">Mitochondrial membrane ATP synthase (F(1)F(0) ATP synthase or Complex V) produces ATP from ADP in the presence of a proton gradient across the membrane which is generated by electron transport complexes of the respiratory chain.</text>
</comment>
<reference evidence="10 11" key="1">
    <citation type="submission" date="2015-09" db="EMBL/GenBank/DDBJ databases">
        <title>Draft genome of the scarab beetle Oryctes borbonicus.</title>
        <authorList>
            <person name="Meyer J.M."/>
            <person name="Markov G.V."/>
            <person name="Baskaran P."/>
            <person name="Herrmann M."/>
            <person name="Sommer R.J."/>
            <person name="Roedelsperger C."/>
        </authorList>
    </citation>
    <scope>NUCLEOTIDE SEQUENCE [LARGE SCALE GENOMIC DNA]</scope>
    <source>
        <strain evidence="10">OB123</strain>
        <tissue evidence="10">Whole animal</tissue>
    </source>
</reference>
<keyword evidence="6 9" id="KW-0406">Ion transport</keyword>
<accession>A0A0T6B055</accession>
<dbReference type="EMBL" id="LJIG01016396">
    <property type="protein sequence ID" value="KRT80728.1"/>
    <property type="molecule type" value="Genomic_DNA"/>
</dbReference>
<sequence>MLSYQFVTGVKKHFRGAVCSRNLGVLAPVLQKATDPIQQLFVDKLKEYSQKSSGGTKLVEASPAIEKELRSELEKAGRQYGSAPGVDMTKFPTFKFSEPTIDPINLEKS</sequence>
<evidence type="ECO:0000256" key="7">
    <source>
        <dbReference type="ARBA" id="ARBA00023128"/>
    </source>
</evidence>
<comment type="caution">
    <text evidence="10">The sequence shown here is derived from an EMBL/GenBank/DDBJ whole genome shotgun (WGS) entry which is preliminary data.</text>
</comment>
<dbReference type="FunFam" id="1.10.246.110:FF:000001">
    <property type="entry name" value="ATP synthase-coupling factor 6, mitochondrial"/>
    <property type="match status" value="1"/>
</dbReference>
<gene>
    <name evidence="10" type="ORF">AMK59_6208</name>
</gene>
<dbReference type="GO" id="GO:0045259">
    <property type="term" value="C:proton-transporting ATP synthase complex"/>
    <property type="evidence" value="ECO:0007669"/>
    <property type="project" value="UniProtKB-KW"/>
</dbReference>
<dbReference type="Pfam" id="PF05511">
    <property type="entry name" value="ATP-synt_F6"/>
    <property type="match status" value="1"/>
</dbReference>
<dbReference type="InterPro" id="IPR008387">
    <property type="entry name" value="ATP_synth_f6_mt"/>
</dbReference>
<comment type="similarity">
    <text evidence="1 9">Belongs to the eukaryotic ATPase subunit F6 family.</text>
</comment>
<evidence type="ECO:0000313" key="10">
    <source>
        <dbReference type="EMBL" id="KRT80728.1"/>
    </source>
</evidence>
<dbReference type="InterPro" id="IPR036204">
    <property type="entry name" value="ATP_synth_f6_sf_mt"/>
</dbReference>
<evidence type="ECO:0000256" key="6">
    <source>
        <dbReference type="ARBA" id="ARBA00023065"/>
    </source>
</evidence>
<dbReference type="GO" id="GO:0015078">
    <property type="term" value="F:proton transmembrane transporter activity"/>
    <property type="evidence" value="ECO:0007669"/>
    <property type="project" value="InterPro"/>
</dbReference>
<keyword evidence="4 9" id="KW-0375">Hydrogen ion transport</keyword>
<evidence type="ECO:0000256" key="9">
    <source>
        <dbReference type="PIRNR" id="PIRNR002455"/>
    </source>
</evidence>
<dbReference type="Gene3D" id="1.10.246.110">
    <property type="entry name" value="Mitochondrial ATP synthase-coupling factor 6"/>
    <property type="match status" value="1"/>
</dbReference>
<comment type="subcellular location">
    <subcellularLocation>
        <location evidence="9">Mitochondrion</location>
    </subcellularLocation>
    <subcellularLocation>
        <location evidence="9">Mitochondrion inner membrane</location>
    </subcellularLocation>
</comment>
<keyword evidence="2 9" id="KW-0813">Transport</keyword>
<dbReference type="Proteomes" id="UP000051574">
    <property type="component" value="Unassembled WGS sequence"/>
</dbReference>
<keyword evidence="8 9" id="KW-0472">Membrane</keyword>
<protein>
    <recommendedName>
        <fullName evidence="9">ATP synthase-coupling factor 6, mitochondrial</fullName>
        <shortName evidence="9">ATPase subunit F6</shortName>
    </recommendedName>
</protein>
<keyword evidence="11" id="KW-1185">Reference proteome</keyword>
<evidence type="ECO:0000313" key="11">
    <source>
        <dbReference type="Proteomes" id="UP000051574"/>
    </source>
</evidence>
<keyword evidence="3" id="KW-0138">CF(0)</keyword>
<evidence type="ECO:0000256" key="4">
    <source>
        <dbReference type="ARBA" id="ARBA00022781"/>
    </source>
</evidence>
<proteinExistence type="inferred from homology"/>
<organism evidence="10 11">
    <name type="scientific">Oryctes borbonicus</name>
    <dbReference type="NCBI Taxonomy" id="1629725"/>
    <lineage>
        <taxon>Eukaryota</taxon>
        <taxon>Metazoa</taxon>
        <taxon>Ecdysozoa</taxon>
        <taxon>Arthropoda</taxon>
        <taxon>Hexapoda</taxon>
        <taxon>Insecta</taxon>
        <taxon>Pterygota</taxon>
        <taxon>Neoptera</taxon>
        <taxon>Endopterygota</taxon>
        <taxon>Coleoptera</taxon>
        <taxon>Polyphaga</taxon>
        <taxon>Scarabaeiformia</taxon>
        <taxon>Scarabaeidae</taxon>
        <taxon>Dynastinae</taxon>
        <taxon>Oryctes</taxon>
    </lineage>
</organism>
<dbReference type="PANTHER" id="PTHR12441:SF10">
    <property type="entry name" value="ATP SYNTHASE-COUPLING FACTOR 6, MITOCHONDRIAL"/>
    <property type="match status" value="1"/>
</dbReference>
<evidence type="ECO:0000256" key="8">
    <source>
        <dbReference type="ARBA" id="ARBA00023136"/>
    </source>
</evidence>
<dbReference type="SUPFAM" id="SSF111357">
    <property type="entry name" value="Mitochondrial ATP synthase coupling factor 6"/>
    <property type="match status" value="1"/>
</dbReference>
<evidence type="ECO:0000256" key="3">
    <source>
        <dbReference type="ARBA" id="ARBA00022547"/>
    </source>
</evidence>
<evidence type="ECO:0000256" key="1">
    <source>
        <dbReference type="ARBA" id="ARBA00007346"/>
    </source>
</evidence>
<keyword evidence="5 9" id="KW-0999">Mitochondrion inner membrane</keyword>
<dbReference type="PIRSF" id="PIRSF002455">
    <property type="entry name" value="ATP_synthase_coupling_factor_6"/>
    <property type="match status" value="1"/>
</dbReference>
<dbReference type="GO" id="GO:0005743">
    <property type="term" value="C:mitochondrial inner membrane"/>
    <property type="evidence" value="ECO:0007669"/>
    <property type="project" value="UniProtKB-SubCell"/>
</dbReference>
<keyword evidence="7 9" id="KW-0496">Mitochondrion</keyword>
<dbReference type="PANTHER" id="PTHR12441">
    <property type="entry name" value="ATP SYNTHASE COUPLING FACTOR 6, MITOCHONDRIAL"/>
    <property type="match status" value="1"/>
</dbReference>
<dbReference type="OrthoDB" id="8902296at2759"/>
<dbReference type="GO" id="GO:0015986">
    <property type="term" value="P:proton motive force-driven ATP synthesis"/>
    <property type="evidence" value="ECO:0007669"/>
    <property type="project" value="InterPro"/>
</dbReference>
<evidence type="ECO:0000256" key="5">
    <source>
        <dbReference type="ARBA" id="ARBA00022792"/>
    </source>
</evidence>
<name>A0A0T6B055_9SCAR</name>
<dbReference type="AlphaFoldDB" id="A0A0T6B055"/>